<keyword evidence="16" id="KW-0968">Cytoplasmic vesicle</keyword>
<evidence type="ECO:0000256" key="18">
    <source>
        <dbReference type="PROSITE-ProRule" id="PRU00221"/>
    </source>
</evidence>
<evidence type="ECO:0000256" key="17">
    <source>
        <dbReference type="ARBA" id="ARBA00025261"/>
    </source>
</evidence>
<feature type="repeat" description="WD" evidence="18">
    <location>
        <begin position="55"/>
        <end position="89"/>
    </location>
</feature>
<keyword evidence="12" id="KW-0811">Translocation</keyword>
<dbReference type="InterPro" id="IPR037363">
    <property type="entry name" value="Sec13/Seh1_fam"/>
</dbReference>
<evidence type="ECO:0000256" key="5">
    <source>
        <dbReference type="ARBA" id="ARBA00022448"/>
    </source>
</evidence>
<dbReference type="InterPro" id="IPR036322">
    <property type="entry name" value="WD40_repeat_dom_sf"/>
</dbReference>
<keyword evidence="7" id="KW-0677">Repeat</keyword>
<dbReference type="PANTHER" id="PTHR11024:SF2">
    <property type="entry name" value="PROTEIN SEC13 HOMOLOG"/>
    <property type="match status" value="1"/>
</dbReference>
<dbReference type="GO" id="GO:0032008">
    <property type="term" value="P:positive regulation of TOR signaling"/>
    <property type="evidence" value="ECO:0007669"/>
    <property type="project" value="TreeGrafter"/>
</dbReference>
<evidence type="ECO:0000256" key="6">
    <source>
        <dbReference type="ARBA" id="ARBA00022574"/>
    </source>
</evidence>
<protein>
    <submittedName>
        <fullName evidence="19">WD40 repeat-like protein</fullName>
    </submittedName>
</protein>
<dbReference type="OrthoDB" id="364224at2759"/>
<evidence type="ECO:0000256" key="13">
    <source>
        <dbReference type="ARBA" id="ARBA00023132"/>
    </source>
</evidence>
<dbReference type="GO" id="GO:0031080">
    <property type="term" value="C:nuclear pore outer ring"/>
    <property type="evidence" value="ECO:0007669"/>
    <property type="project" value="TreeGrafter"/>
</dbReference>
<dbReference type="AlphaFoldDB" id="A0A8H4B2A9"/>
<dbReference type="EMBL" id="WTPW01000052">
    <property type="protein sequence ID" value="KAF0554100.1"/>
    <property type="molecule type" value="Genomic_DNA"/>
</dbReference>
<keyword evidence="8" id="KW-0509">mRNA transport</keyword>
<comment type="function">
    <text evidence="17">Component of the coat protein complex II (COPII) which promotes the formation of transport vesicles from the endoplasmic reticulum (ER). The coat has two main functions, the physical deformation of the endoplasmic reticulum membrane into vesicles and the selection of cargo molecules. It also functions as a component of the nuclear pore complex (NPC). NPC components, collectively referred to as nucleoporins (NUPs), can play the role of both NPC structural components and of docking or interaction partners for transiently associated nuclear transport factors. SEC13 is required for efficient mRNA export from the nucleus to the cytoplasm and for correct nuclear pore biogenesis and distribution.</text>
</comment>
<evidence type="ECO:0000256" key="2">
    <source>
        <dbReference type="ARBA" id="ARBA00004397"/>
    </source>
</evidence>
<comment type="subcellular location">
    <subcellularLocation>
        <location evidence="1">Cytoplasmic vesicle</location>
        <location evidence="1">COPII-coated vesicle membrane</location>
        <topology evidence="1">Peripheral membrane protein</topology>
        <orientation evidence="1">Cytoplasmic side</orientation>
    </subcellularLocation>
    <subcellularLocation>
        <location evidence="2">Endoplasmic reticulum membrane</location>
        <topology evidence="2">Peripheral membrane protein</topology>
        <orientation evidence="2">Cytoplasmic side</orientation>
    </subcellularLocation>
    <subcellularLocation>
        <location evidence="3">Nucleus</location>
        <location evidence="3">Nuclear pore complex</location>
    </subcellularLocation>
</comment>
<name>A0A8H4B2A9_GIGMA</name>
<evidence type="ECO:0000256" key="9">
    <source>
        <dbReference type="ARBA" id="ARBA00022824"/>
    </source>
</evidence>
<keyword evidence="10" id="KW-0931">ER-Golgi transport</keyword>
<dbReference type="GO" id="GO:0051028">
    <property type="term" value="P:mRNA transport"/>
    <property type="evidence" value="ECO:0007669"/>
    <property type="project" value="UniProtKB-KW"/>
</dbReference>
<sequence>MSTVYSQTALETFHEDMVHDAQLDYYGKRLATCSSDRSIKIFEIDGENRREIETLKGHEGPVWQVAWAHPKFGNILASCSYDSKVIIWKEQKGSWKKIKEYTGHTASVNSVSWAPHELGPILACASSDGKISVLTFKDDGTWDARTFEAHTIGANSVSWAPATIPGALVQITGGSPNVNVTKRFASAGCDNCIKIWAYREDTNEWREEDTLEGHTDWVRDVAWAPNIGLPKSYLASCSQDKTVFIWTQDTPTSSWNKKPLRSEKFLDVVWRVSWSLSGNVLAVACGDNKVTLWKENLKGEWELLSDLVEQ</sequence>
<keyword evidence="15" id="KW-0539">Nucleus</keyword>
<dbReference type="PROSITE" id="PS50082">
    <property type="entry name" value="WD_REPEATS_2"/>
    <property type="match status" value="3"/>
</dbReference>
<feature type="repeat" description="WD" evidence="18">
    <location>
        <begin position="211"/>
        <end position="246"/>
    </location>
</feature>
<evidence type="ECO:0000256" key="3">
    <source>
        <dbReference type="ARBA" id="ARBA00004567"/>
    </source>
</evidence>
<dbReference type="GO" id="GO:0030127">
    <property type="term" value="C:COPII vesicle coat"/>
    <property type="evidence" value="ECO:0007669"/>
    <property type="project" value="TreeGrafter"/>
</dbReference>
<evidence type="ECO:0000256" key="4">
    <source>
        <dbReference type="ARBA" id="ARBA00010102"/>
    </source>
</evidence>
<keyword evidence="5" id="KW-0813">Transport</keyword>
<dbReference type="Pfam" id="PF00400">
    <property type="entry name" value="WD40"/>
    <property type="match status" value="5"/>
</dbReference>
<keyword evidence="20" id="KW-1185">Reference proteome</keyword>
<dbReference type="GO" id="GO:0005198">
    <property type="term" value="F:structural molecule activity"/>
    <property type="evidence" value="ECO:0007669"/>
    <property type="project" value="InterPro"/>
</dbReference>
<dbReference type="Gene3D" id="2.130.10.10">
    <property type="entry name" value="YVTN repeat-like/Quinoprotein amine dehydrogenase"/>
    <property type="match status" value="1"/>
</dbReference>
<dbReference type="GO" id="GO:0090114">
    <property type="term" value="P:COPII-coated vesicle budding"/>
    <property type="evidence" value="ECO:0007669"/>
    <property type="project" value="TreeGrafter"/>
</dbReference>
<evidence type="ECO:0000256" key="16">
    <source>
        <dbReference type="ARBA" id="ARBA00023329"/>
    </source>
</evidence>
<evidence type="ECO:0000256" key="15">
    <source>
        <dbReference type="ARBA" id="ARBA00023242"/>
    </source>
</evidence>
<dbReference type="GO" id="GO:0005789">
    <property type="term" value="C:endoplasmic reticulum membrane"/>
    <property type="evidence" value="ECO:0007669"/>
    <property type="project" value="UniProtKB-SubCell"/>
</dbReference>
<keyword evidence="14" id="KW-0472">Membrane</keyword>
<dbReference type="FunFam" id="2.130.10.10:FF:000904">
    <property type="entry name" value="Probable SEC13-protein transport protein"/>
    <property type="match status" value="1"/>
</dbReference>
<reference evidence="19 20" key="1">
    <citation type="journal article" date="2019" name="Environ. Microbiol.">
        <title>At the nexus of three kingdoms: the genome of the mycorrhizal fungus Gigaspora margarita provides insights into plant, endobacterial and fungal interactions.</title>
        <authorList>
            <person name="Venice F."/>
            <person name="Ghignone S."/>
            <person name="Salvioli di Fossalunga A."/>
            <person name="Amselem J."/>
            <person name="Novero M."/>
            <person name="Xianan X."/>
            <person name="Sedzielewska Toro K."/>
            <person name="Morin E."/>
            <person name="Lipzen A."/>
            <person name="Grigoriev I.V."/>
            <person name="Henrissat B."/>
            <person name="Martin F.M."/>
            <person name="Bonfante P."/>
        </authorList>
    </citation>
    <scope>NUCLEOTIDE SEQUENCE [LARGE SCALE GENOMIC DNA]</scope>
    <source>
        <strain evidence="19 20">BEG34</strain>
    </source>
</reference>
<dbReference type="GO" id="GO:0032527">
    <property type="term" value="P:protein exit from endoplasmic reticulum"/>
    <property type="evidence" value="ECO:0007669"/>
    <property type="project" value="TreeGrafter"/>
</dbReference>
<evidence type="ECO:0000256" key="8">
    <source>
        <dbReference type="ARBA" id="ARBA00022816"/>
    </source>
</evidence>
<feature type="repeat" description="WD" evidence="18">
    <location>
        <begin position="101"/>
        <end position="133"/>
    </location>
</feature>
<dbReference type="InterPro" id="IPR015943">
    <property type="entry name" value="WD40/YVTN_repeat-like_dom_sf"/>
</dbReference>
<accession>A0A8H4B2A9</accession>
<dbReference type="SMART" id="SM00320">
    <property type="entry name" value="WD40"/>
    <property type="match status" value="6"/>
</dbReference>
<dbReference type="CDD" id="cd00200">
    <property type="entry name" value="WD40"/>
    <property type="match status" value="1"/>
</dbReference>
<gene>
    <name evidence="19" type="ORF">F8M41_019592</name>
</gene>
<organism evidence="19 20">
    <name type="scientific">Gigaspora margarita</name>
    <dbReference type="NCBI Taxonomy" id="4874"/>
    <lineage>
        <taxon>Eukaryota</taxon>
        <taxon>Fungi</taxon>
        <taxon>Fungi incertae sedis</taxon>
        <taxon>Mucoromycota</taxon>
        <taxon>Glomeromycotina</taxon>
        <taxon>Glomeromycetes</taxon>
        <taxon>Diversisporales</taxon>
        <taxon>Gigasporaceae</taxon>
        <taxon>Gigaspora</taxon>
    </lineage>
</organism>
<dbReference type="SUPFAM" id="SSF50978">
    <property type="entry name" value="WD40 repeat-like"/>
    <property type="match status" value="1"/>
</dbReference>
<keyword evidence="6 18" id="KW-0853">WD repeat</keyword>
<evidence type="ECO:0000256" key="14">
    <source>
        <dbReference type="ARBA" id="ARBA00023136"/>
    </source>
</evidence>
<keyword evidence="9" id="KW-0256">Endoplasmic reticulum</keyword>
<evidence type="ECO:0000256" key="11">
    <source>
        <dbReference type="ARBA" id="ARBA00022927"/>
    </source>
</evidence>
<evidence type="ECO:0000256" key="1">
    <source>
        <dbReference type="ARBA" id="ARBA00004299"/>
    </source>
</evidence>
<dbReference type="PROSITE" id="PS50294">
    <property type="entry name" value="WD_REPEATS_REGION"/>
    <property type="match status" value="2"/>
</dbReference>
<evidence type="ECO:0000256" key="12">
    <source>
        <dbReference type="ARBA" id="ARBA00023010"/>
    </source>
</evidence>
<dbReference type="PANTHER" id="PTHR11024">
    <property type="entry name" value="NUCLEAR PORE COMPLEX PROTEIN SEC13 / SEH1 FAMILY MEMBER"/>
    <property type="match status" value="1"/>
</dbReference>
<evidence type="ECO:0000256" key="7">
    <source>
        <dbReference type="ARBA" id="ARBA00022737"/>
    </source>
</evidence>
<dbReference type="Proteomes" id="UP000439903">
    <property type="component" value="Unassembled WGS sequence"/>
</dbReference>
<evidence type="ECO:0000313" key="19">
    <source>
        <dbReference type="EMBL" id="KAF0554100.1"/>
    </source>
</evidence>
<dbReference type="InterPro" id="IPR001680">
    <property type="entry name" value="WD40_rpt"/>
</dbReference>
<comment type="similarity">
    <text evidence="4">Belongs to the WD repeat SEC13 family.</text>
</comment>
<evidence type="ECO:0000313" key="20">
    <source>
        <dbReference type="Proteomes" id="UP000439903"/>
    </source>
</evidence>
<evidence type="ECO:0000256" key="10">
    <source>
        <dbReference type="ARBA" id="ARBA00022892"/>
    </source>
</evidence>
<keyword evidence="13" id="KW-0906">Nuclear pore complex</keyword>
<keyword evidence="11" id="KW-0653">Protein transport</keyword>
<comment type="caution">
    <text evidence="19">The sequence shown here is derived from an EMBL/GenBank/DDBJ whole genome shotgun (WGS) entry which is preliminary data.</text>
</comment>
<proteinExistence type="inferred from homology"/>
<dbReference type="GO" id="GO:0006606">
    <property type="term" value="P:protein import into nucleus"/>
    <property type="evidence" value="ECO:0007669"/>
    <property type="project" value="TreeGrafter"/>
</dbReference>